<protein>
    <recommendedName>
        <fullName evidence="3 4">Dephospho-CoA kinase</fullName>
        <ecNumber evidence="3 4">2.7.1.24</ecNumber>
    </recommendedName>
    <alternativeName>
        <fullName evidence="3">Dephosphocoenzyme A kinase</fullName>
    </alternativeName>
</protein>
<dbReference type="NCBIfam" id="TIGR00152">
    <property type="entry name" value="dephospho-CoA kinase"/>
    <property type="match status" value="1"/>
</dbReference>
<dbReference type="CDD" id="cd02022">
    <property type="entry name" value="DPCK"/>
    <property type="match status" value="1"/>
</dbReference>
<dbReference type="InterPro" id="IPR027417">
    <property type="entry name" value="P-loop_NTPase"/>
</dbReference>
<keyword evidence="3" id="KW-0173">Coenzyme A biosynthesis</keyword>
<dbReference type="PROSITE" id="PS51219">
    <property type="entry name" value="DPCK"/>
    <property type="match status" value="1"/>
</dbReference>
<comment type="subcellular location">
    <subcellularLocation>
        <location evidence="3">Cytoplasm</location>
    </subcellularLocation>
</comment>
<comment type="similarity">
    <text evidence="3">Belongs to the CoaE family.</text>
</comment>
<dbReference type="Pfam" id="PF01121">
    <property type="entry name" value="CoaE"/>
    <property type="match status" value="1"/>
</dbReference>
<keyword evidence="3 5" id="KW-0808">Transferase</keyword>
<keyword evidence="1 3" id="KW-0547">Nucleotide-binding</keyword>
<dbReference type="Proteomes" id="UP001596507">
    <property type="component" value="Unassembled WGS sequence"/>
</dbReference>
<comment type="function">
    <text evidence="3">Catalyzes the phosphorylation of the 3'-hydroxyl group of dephosphocoenzyme A to form coenzyme A.</text>
</comment>
<name>A0ABW2HH05_9MICO</name>
<organism evidence="5 6">
    <name type="scientific">Microbacterium fluvii</name>
    <dbReference type="NCBI Taxonomy" id="415215"/>
    <lineage>
        <taxon>Bacteria</taxon>
        <taxon>Bacillati</taxon>
        <taxon>Actinomycetota</taxon>
        <taxon>Actinomycetes</taxon>
        <taxon>Micrococcales</taxon>
        <taxon>Microbacteriaceae</taxon>
        <taxon>Microbacterium</taxon>
    </lineage>
</organism>
<comment type="pathway">
    <text evidence="3">Cofactor biosynthesis; coenzyme A biosynthesis; CoA from (R)-pantothenate: step 5/5.</text>
</comment>
<evidence type="ECO:0000256" key="3">
    <source>
        <dbReference type="HAMAP-Rule" id="MF_00376"/>
    </source>
</evidence>
<accession>A0ABW2HH05</accession>
<dbReference type="EC" id="2.7.1.24" evidence="3 4"/>
<evidence type="ECO:0000256" key="2">
    <source>
        <dbReference type="ARBA" id="ARBA00022840"/>
    </source>
</evidence>
<dbReference type="HAMAP" id="MF_00376">
    <property type="entry name" value="Dephospho_CoA_kinase"/>
    <property type="match status" value="1"/>
</dbReference>
<gene>
    <name evidence="3 5" type="primary">coaE</name>
    <name evidence="5" type="ORF">ACFQRL_08590</name>
</gene>
<keyword evidence="3 5" id="KW-0418">Kinase</keyword>
<dbReference type="EMBL" id="JBHTBE010000001">
    <property type="protein sequence ID" value="MFC7269011.1"/>
    <property type="molecule type" value="Genomic_DNA"/>
</dbReference>
<keyword evidence="2 3" id="KW-0067">ATP-binding</keyword>
<dbReference type="GO" id="GO:0004140">
    <property type="term" value="F:dephospho-CoA kinase activity"/>
    <property type="evidence" value="ECO:0007669"/>
    <property type="project" value="UniProtKB-EC"/>
</dbReference>
<evidence type="ECO:0000313" key="5">
    <source>
        <dbReference type="EMBL" id="MFC7269011.1"/>
    </source>
</evidence>
<keyword evidence="3" id="KW-0963">Cytoplasm</keyword>
<sequence>MPLVALTGGIASGKSTIAGRLAAHGAVIVDADAIVRDVQQPGSPVLAAIAAEFGDRMLRPDGTLDRAALGGHVFGDPARIAALNAIVHPAVRAESARRFAEAFAADPAAVVVYDVPLLVEARADDPWDLIVVAHAPAEQRERRLVELRGLTASDAAARMASQVGDEARLAIADVVIDTSGDLDSTLRQVDRLWEELPAEVRRTEPAEVSVPRPTLE</sequence>
<comment type="catalytic activity">
    <reaction evidence="3">
        <text>3'-dephospho-CoA + ATP = ADP + CoA + H(+)</text>
        <dbReference type="Rhea" id="RHEA:18245"/>
        <dbReference type="ChEBI" id="CHEBI:15378"/>
        <dbReference type="ChEBI" id="CHEBI:30616"/>
        <dbReference type="ChEBI" id="CHEBI:57287"/>
        <dbReference type="ChEBI" id="CHEBI:57328"/>
        <dbReference type="ChEBI" id="CHEBI:456216"/>
        <dbReference type="EC" id="2.7.1.24"/>
    </reaction>
</comment>
<dbReference type="PANTHER" id="PTHR10695">
    <property type="entry name" value="DEPHOSPHO-COA KINASE-RELATED"/>
    <property type="match status" value="1"/>
</dbReference>
<dbReference type="InterPro" id="IPR001977">
    <property type="entry name" value="Depp_CoAkinase"/>
</dbReference>
<evidence type="ECO:0000256" key="4">
    <source>
        <dbReference type="NCBIfam" id="TIGR00152"/>
    </source>
</evidence>
<comment type="caution">
    <text evidence="5">The sequence shown here is derived from an EMBL/GenBank/DDBJ whole genome shotgun (WGS) entry which is preliminary data.</text>
</comment>
<feature type="binding site" evidence="3">
    <location>
        <begin position="11"/>
        <end position="16"/>
    </location>
    <ligand>
        <name>ATP</name>
        <dbReference type="ChEBI" id="CHEBI:30616"/>
    </ligand>
</feature>
<evidence type="ECO:0000313" key="6">
    <source>
        <dbReference type="Proteomes" id="UP001596507"/>
    </source>
</evidence>
<dbReference type="RefSeq" id="WP_262873877.1">
    <property type="nucleotide sequence ID" value="NZ_BAABKW010000002.1"/>
</dbReference>
<proteinExistence type="inferred from homology"/>
<dbReference type="NCBIfam" id="NF002879">
    <property type="entry name" value="PRK03333.1"/>
    <property type="match status" value="1"/>
</dbReference>
<dbReference type="PANTHER" id="PTHR10695:SF46">
    <property type="entry name" value="BIFUNCTIONAL COENZYME A SYNTHASE-RELATED"/>
    <property type="match status" value="1"/>
</dbReference>
<dbReference type="Gene3D" id="3.40.50.300">
    <property type="entry name" value="P-loop containing nucleotide triphosphate hydrolases"/>
    <property type="match status" value="1"/>
</dbReference>
<dbReference type="SUPFAM" id="SSF52540">
    <property type="entry name" value="P-loop containing nucleoside triphosphate hydrolases"/>
    <property type="match status" value="1"/>
</dbReference>
<evidence type="ECO:0000256" key="1">
    <source>
        <dbReference type="ARBA" id="ARBA00022741"/>
    </source>
</evidence>
<keyword evidence="6" id="KW-1185">Reference proteome</keyword>
<reference evidence="6" key="1">
    <citation type="journal article" date="2019" name="Int. J. Syst. Evol. Microbiol.">
        <title>The Global Catalogue of Microorganisms (GCM) 10K type strain sequencing project: providing services to taxonomists for standard genome sequencing and annotation.</title>
        <authorList>
            <consortium name="The Broad Institute Genomics Platform"/>
            <consortium name="The Broad Institute Genome Sequencing Center for Infectious Disease"/>
            <person name="Wu L."/>
            <person name="Ma J."/>
        </authorList>
    </citation>
    <scope>NUCLEOTIDE SEQUENCE [LARGE SCALE GENOMIC DNA]</scope>
    <source>
        <strain evidence="6">CGMCC 1.15772</strain>
    </source>
</reference>